<dbReference type="PANTHER" id="PTHR47510:SF3">
    <property type="entry name" value="ENDO_EXONUCLEASE_PHOSPHATASE DOMAIN-CONTAINING PROTEIN"/>
    <property type="match status" value="1"/>
</dbReference>
<accession>A0A2B4RYF2</accession>
<proteinExistence type="predicted"/>
<dbReference type="AlphaFoldDB" id="A0A2B4RYF2"/>
<name>A0A2B4RYF2_STYPI</name>
<reference evidence="2" key="1">
    <citation type="journal article" date="2017" name="bioRxiv">
        <title>Comparative analysis of the genomes of Stylophora pistillata and Acropora digitifera provides evidence for extensive differences between species of corals.</title>
        <authorList>
            <person name="Voolstra C.R."/>
            <person name="Li Y."/>
            <person name="Liew Y.J."/>
            <person name="Baumgarten S."/>
            <person name="Zoccola D."/>
            <person name="Flot J.-F."/>
            <person name="Tambutte S."/>
            <person name="Allemand D."/>
            <person name="Aranda M."/>
        </authorList>
    </citation>
    <scope>NUCLEOTIDE SEQUENCE [LARGE SCALE GENOMIC DNA]</scope>
</reference>
<evidence type="ECO:0008006" key="3">
    <source>
        <dbReference type="Google" id="ProtNLM"/>
    </source>
</evidence>
<sequence length="384" mass="44543">MDMDGLQQLSGWNVLVDFPTRGDSHLDNCLTSRPDLFGRCYPFHVSTKLDHRGVILPIGSKLRPVRRKVHIRDRRLHRKQDFYMALVEEDWREVLETKSVNEAVNKLETTIRDHMDRCMPNYLIDYTDNVLDSHPQTVIVLGEDFSQMDMDGLQQLSGWNVLVDFPTRGDSHLDNCLTSRPDLFGRCYPFHVSTKFDHRGVILPIGSKLRPVRRKVHIRDRRLHRKQDLYMALVEEDWREVLETKSVNEAVNKLETTIRDHMDRCMPVMHLQRVRDTSLTSWIIALDSGTIESAHCNCMSGIGETCSHVGASLFAIECYVRHRETRTVTQEKAHWIVPPTREISYAPVCDIDFTSASSKYKNLNLFIDTGEKVEKPMRFNEHAV</sequence>
<organism evidence="1 2">
    <name type="scientific">Stylophora pistillata</name>
    <name type="common">Smooth cauliflower coral</name>
    <dbReference type="NCBI Taxonomy" id="50429"/>
    <lineage>
        <taxon>Eukaryota</taxon>
        <taxon>Metazoa</taxon>
        <taxon>Cnidaria</taxon>
        <taxon>Anthozoa</taxon>
        <taxon>Hexacorallia</taxon>
        <taxon>Scleractinia</taxon>
        <taxon>Astrocoeniina</taxon>
        <taxon>Pocilloporidae</taxon>
        <taxon>Stylophora</taxon>
    </lineage>
</organism>
<evidence type="ECO:0000313" key="1">
    <source>
        <dbReference type="EMBL" id="PFX23474.1"/>
    </source>
</evidence>
<protein>
    <recommendedName>
        <fullName evidence="3">SWIM-type domain-containing protein</fullName>
    </recommendedName>
</protein>
<gene>
    <name evidence="1" type="ORF">AWC38_SpisGene11979</name>
</gene>
<keyword evidence="2" id="KW-1185">Reference proteome</keyword>
<dbReference type="PANTHER" id="PTHR47510">
    <property type="entry name" value="REVERSE TRANSCRIPTASE DOMAIN-CONTAINING PROTEIN"/>
    <property type="match status" value="1"/>
</dbReference>
<comment type="caution">
    <text evidence="1">The sequence shown here is derived from an EMBL/GenBank/DDBJ whole genome shotgun (WGS) entry which is preliminary data.</text>
</comment>
<dbReference type="Proteomes" id="UP000225706">
    <property type="component" value="Unassembled WGS sequence"/>
</dbReference>
<evidence type="ECO:0000313" key="2">
    <source>
        <dbReference type="Proteomes" id="UP000225706"/>
    </source>
</evidence>
<dbReference type="EMBL" id="LSMT01000206">
    <property type="protein sequence ID" value="PFX23474.1"/>
    <property type="molecule type" value="Genomic_DNA"/>
</dbReference>